<dbReference type="EMBL" id="JAYDCJ010000003">
    <property type="protein sequence ID" value="MEA1081977.1"/>
    <property type="molecule type" value="Genomic_DNA"/>
</dbReference>
<dbReference type="Proteomes" id="UP001305746">
    <property type="component" value="Unassembled WGS sequence"/>
</dbReference>
<dbReference type="RefSeq" id="WP_322856412.1">
    <property type="nucleotide sequence ID" value="NZ_JAYDCJ010000003.1"/>
</dbReference>
<reference evidence="1 2" key="1">
    <citation type="submission" date="2023-12" db="EMBL/GenBank/DDBJ databases">
        <title>Marinobacter qingdaonensis sp. nov., isolated from the intertidal sediment of Qingdao, PR China.</title>
        <authorList>
            <person name="Li Y."/>
        </authorList>
    </citation>
    <scope>NUCLEOTIDE SEQUENCE [LARGE SCALE GENOMIC DNA]</scope>
    <source>
        <strain evidence="1 2">ASW11-75</strain>
    </source>
</reference>
<organism evidence="1 2">
    <name type="scientific">Marinobacter qingdaonensis</name>
    <dbReference type="NCBI Taxonomy" id="3108486"/>
    <lineage>
        <taxon>Bacteria</taxon>
        <taxon>Pseudomonadati</taxon>
        <taxon>Pseudomonadota</taxon>
        <taxon>Gammaproteobacteria</taxon>
        <taxon>Pseudomonadales</taxon>
        <taxon>Marinobacteraceae</taxon>
        <taxon>Marinobacter</taxon>
    </lineage>
</organism>
<sequence length="130" mass="14496">MTEEKKAPAGGNLVESSEKALGTHAQYNHNHSSLLILAVQLSPRHVRLLQRLLAGPLPRLEADRVAGTTNGPEYVGQLRHDFLIQIKTQRIEVIDRDGFKTRPGVYHLKPESRERAQALLDAYEARRAAG</sequence>
<proteinExistence type="predicted"/>
<protein>
    <recommendedName>
        <fullName evidence="3">Helix-turn-helix domain-containing protein</fullName>
    </recommendedName>
</protein>
<evidence type="ECO:0000313" key="2">
    <source>
        <dbReference type="Proteomes" id="UP001305746"/>
    </source>
</evidence>
<gene>
    <name evidence="1" type="ORF">U5822_14980</name>
</gene>
<evidence type="ECO:0008006" key="3">
    <source>
        <dbReference type="Google" id="ProtNLM"/>
    </source>
</evidence>
<comment type="caution">
    <text evidence="1">The sequence shown here is derived from an EMBL/GenBank/DDBJ whole genome shotgun (WGS) entry which is preliminary data.</text>
</comment>
<name>A0ABU5P213_9GAMM</name>
<accession>A0ABU5P213</accession>
<evidence type="ECO:0000313" key="1">
    <source>
        <dbReference type="EMBL" id="MEA1081977.1"/>
    </source>
</evidence>
<keyword evidence="2" id="KW-1185">Reference proteome</keyword>